<sequence length="98" mass="10431">KQGWPMPPNAAAAAAANIQTMPHKHQNGGAPNTPKHISQTMNPRKNDAQNAPPPMYDSVVGDYEQGQPGLQQNFGNPYDCPEGMYGGSMMSSVAGYSQ</sequence>
<evidence type="ECO:0000256" key="1">
    <source>
        <dbReference type="SAM" id="MobiDB-lite"/>
    </source>
</evidence>
<evidence type="ECO:0000313" key="2">
    <source>
        <dbReference type="EMBL" id="QQP41119.1"/>
    </source>
</evidence>
<dbReference type="EMBL" id="CP045899">
    <property type="protein sequence ID" value="QQP41119.1"/>
    <property type="molecule type" value="Genomic_DNA"/>
</dbReference>
<dbReference type="AlphaFoldDB" id="A0A7T8H0C5"/>
<evidence type="ECO:0000313" key="3">
    <source>
        <dbReference type="Proteomes" id="UP000595437"/>
    </source>
</evidence>
<reference evidence="3" key="1">
    <citation type="submission" date="2021-01" db="EMBL/GenBank/DDBJ databases">
        <title>Caligus Genome Assembly.</title>
        <authorList>
            <person name="Gallardo-Escarate C."/>
        </authorList>
    </citation>
    <scope>NUCLEOTIDE SEQUENCE [LARGE SCALE GENOMIC DNA]</scope>
</reference>
<dbReference type="Proteomes" id="UP000595437">
    <property type="component" value="Chromosome 10"/>
</dbReference>
<protein>
    <submittedName>
        <fullName evidence="2">Uncharacterized protein</fullName>
    </submittedName>
</protein>
<accession>A0A7T8H0C5</accession>
<dbReference type="OrthoDB" id="5969272at2759"/>
<organism evidence="2 3">
    <name type="scientific">Caligus rogercresseyi</name>
    <name type="common">Sea louse</name>
    <dbReference type="NCBI Taxonomy" id="217165"/>
    <lineage>
        <taxon>Eukaryota</taxon>
        <taxon>Metazoa</taxon>
        <taxon>Ecdysozoa</taxon>
        <taxon>Arthropoda</taxon>
        <taxon>Crustacea</taxon>
        <taxon>Multicrustacea</taxon>
        <taxon>Hexanauplia</taxon>
        <taxon>Copepoda</taxon>
        <taxon>Siphonostomatoida</taxon>
        <taxon>Caligidae</taxon>
        <taxon>Caligus</taxon>
    </lineage>
</organism>
<keyword evidence="3" id="KW-1185">Reference proteome</keyword>
<feature type="region of interest" description="Disordered" evidence="1">
    <location>
        <begin position="1"/>
        <end position="78"/>
    </location>
</feature>
<gene>
    <name evidence="2" type="ORF">FKW44_015388</name>
</gene>
<proteinExistence type="predicted"/>
<name>A0A7T8H0C5_CALRO</name>
<feature type="non-terminal residue" evidence="2">
    <location>
        <position position="98"/>
    </location>
</feature>
<feature type="non-terminal residue" evidence="2">
    <location>
        <position position="1"/>
    </location>
</feature>